<evidence type="ECO:0000313" key="2">
    <source>
        <dbReference type="EMBL" id="MCQ8896734.1"/>
    </source>
</evidence>
<sequence>MKKLKAEEAILEFHFRQNEKQGLTPNTGRIDLDEKTLSAFNLEMNLKLSIDEFNAAGSVCIANQWLKHTVLGGGSGRYIRLCLTTQGVGVVRSNRASLEQEASRGWLERSLLFFNKYQGATAIFAAVLGLIGLAVFGG</sequence>
<dbReference type="Proteomes" id="UP001204142">
    <property type="component" value="Unassembled WGS sequence"/>
</dbReference>
<keyword evidence="3" id="KW-1185">Reference proteome</keyword>
<keyword evidence="1" id="KW-1133">Transmembrane helix</keyword>
<proteinExistence type="predicted"/>
<reference evidence="2 3" key="1">
    <citation type="submission" date="2022-07" db="EMBL/GenBank/DDBJ databases">
        <authorList>
            <person name="Xamxidin M."/>
            <person name="Wu M."/>
        </authorList>
    </citation>
    <scope>NUCLEOTIDE SEQUENCE [LARGE SCALE GENOMIC DNA]</scope>
    <source>
        <strain evidence="2 3">NBRC 111650</strain>
    </source>
</reference>
<accession>A0ABT1WGU4</accession>
<dbReference type="EMBL" id="JANIGO010000003">
    <property type="protein sequence ID" value="MCQ8896734.1"/>
    <property type="molecule type" value="Genomic_DNA"/>
</dbReference>
<evidence type="ECO:0000256" key="1">
    <source>
        <dbReference type="SAM" id="Phobius"/>
    </source>
</evidence>
<dbReference type="RefSeq" id="WP_256764530.1">
    <property type="nucleotide sequence ID" value="NZ_JANIGO010000003.1"/>
</dbReference>
<keyword evidence="1" id="KW-0812">Transmembrane</keyword>
<comment type="caution">
    <text evidence="2">The sequence shown here is derived from an EMBL/GenBank/DDBJ whole genome shotgun (WGS) entry which is preliminary data.</text>
</comment>
<protein>
    <submittedName>
        <fullName evidence="2">Uncharacterized protein</fullName>
    </submittedName>
</protein>
<gene>
    <name evidence="2" type="ORF">NQT62_09850</name>
</gene>
<feature type="transmembrane region" description="Helical" evidence="1">
    <location>
        <begin position="117"/>
        <end position="136"/>
    </location>
</feature>
<keyword evidence="1" id="KW-0472">Membrane</keyword>
<organism evidence="2 3">
    <name type="scientific">Limnobacter humi</name>
    <dbReference type="NCBI Taxonomy" id="1778671"/>
    <lineage>
        <taxon>Bacteria</taxon>
        <taxon>Pseudomonadati</taxon>
        <taxon>Pseudomonadota</taxon>
        <taxon>Betaproteobacteria</taxon>
        <taxon>Burkholderiales</taxon>
        <taxon>Burkholderiaceae</taxon>
        <taxon>Limnobacter</taxon>
    </lineage>
</organism>
<evidence type="ECO:0000313" key="3">
    <source>
        <dbReference type="Proteomes" id="UP001204142"/>
    </source>
</evidence>
<name>A0ABT1WGU4_9BURK</name>